<reference evidence="3" key="1">
    <citation type="journal article" date="2022" name="bioRxiv">
        <title>Sequencing and chromosome-scale assembly of the giantPleurodeles waltlgenome.</title>
        <authorList>
            <person name="Brown T."/>
            <person name="Elewa A."/>
            <person name="Iarovenko S."/>
            <person name="Subramanian E."/>
            <person name="Araus A.J."/>
            <person name="Petzold A."/>
            <person name="Susuki M."/>
            <person name="Suzuki K.-i.T."/>
            <person name="Hayashi T."/>
            <person name="Toyoda A."/>
            <person name="Oliveira C."/>
            <person name="Osipova E."/>
            <person name="Leigh N.D."/>
            <person name="Simon A."/>
            <person name="Yun M.H."/>
        </authorList>
    </citation>
    <scope>NUCLEOTIDE SEQUENCE</scope>
    <source>
        <strain evidence="3">20211129_DDA</strain>
        <tissue evidence="3">Liver</tissue>
    </source>
</reference>
<dbReference type="Proteomes" id="UP001066276">
    <property type="component" value="Chromosome 8"/>
</dbReference>
<protein>
    <submittedName>
        <fullName evidence="3">Uncharacterized protein</fullName>
    </submittedName>
</protein>
<evidence type="ECO:0000313" key="4">
    <source>
        <dbReference type="Proteomes" id="UP001066276"/>
    </source>
</evidence>
<gene>
    <name evidence="3" type="ORF">NDU88_008061</name>
</gene>
<comment type="caution">
    <text evidence="3">The sequence shown here is derived from an EMBL/GenBank/DDBJ whole genome shotgun (WGS) entry which is preliminary data.</text>
</comment>
<feature type="signal peptide" evidence="2">
    <location>
        <begin position="1"/>
        <end position="24"/>
    </location>
</feature>
<accession>A0AAV7NV37</accession>
<keyword evidence="2" id="KW-0732">Signal</keyword>
<feature type="region of interest" description="Disordered" evidence="1">
    <location>
        <begin position="64"/>
        <end position="83"/>
    </location>
</feature>
<evidence type="ECO:0000313" key="3">
    <source>
        <dbReference type="EMBL" id="KAJ1119877.1"/>
    </source>
</evidence>
<dbReference type="EMBL" id="JANPWB010000012">
    <property type="protein sequence ID" value="KAJ1119877.1"/>
    <property type="molecule type" value="Genomic_DNA"/>
</dbReference>
<proteinExistence type="predicted"/>
<feature type="chain" id="PRO_5043597015" evidence="2">
    <location>
        <begin position="25"/>
        <end position="119"/>
    </location>
</feature>
<dbReference type="AlphaFoldDB" id="A0AAV7NV37"/>
<sequence length="119" mass="12451">MQDATTQALLSAVQLLSILDAPSASVPPTTLWAPTDSLKNTLVELKCQISAITAARITGTAATGTASSGAIPSPGVQFPTPNNLDKGKLASHVPPAVKEKIWKGEFVDIFSLIGLREER</sequence>
<organism evidence="3 4">
    <name type="scientific">Pleurodeles waltl</name>
    <name type="common">Iberian ribbed newt</name>
    <dbReference type="NCBI Taxonomy" id="8319"/>
    <lineage>
        <taxon>Eukaryota</taxon>
        <taxon>Metazoa</taxon>
        <taxon>Chordata</taxon>
        <taxon>Craniata</taxon>
        <taxon>Vertebrata</taxon>
        <taxon>Euteleostomi</taxon>
        <taxon>Amphibia</taxon>
        <taxon>Batrachia</taxon>
        <taxon>Caudata</taxon>
        <taxon>Salamandroidea</taxon>
        <taxon>Salamandridae</taxon>
        <taxon>Pleurodelinae</taxon>
        <taxon>Pleurodeles</taxon>
    </lineage>
</organism>
<name>A0AAV7NV37_PLEWA</name>
<evidence type="ECO:0000256" key="2">
    <source>
        <dbReference type="SAM" id="SignalP"/>
    </source>
</evidence>
<keyword evidence="4" id="KW-1185">Reference proteome</keyword>
<evidence type="ECO:0000256" key="1">
    <source>
        <dbReference type="SAM" id="MobiDB-lite"/>
    </source>
</evidence>